<evidence type="ECO:0008006" key="3">
    <source>
        <dbReference type="Google" id="ProtNLM"/>
    </source>
</evidence>
<proteinExistence type="predicted"/>
<accession>A0ABS9V6E1</accession>
<sequence length="387" mass="44800">MLKVNRFLIPILALSLLGCNSSQNQIEDKNTPKVSLVKQDSIHINYLGNPSVQDINPKTGTILFMNSEETKETIHVANFDGKVVFSYQKFGDMPDTYGTLFAPLKIIGENEFLAYGINGLLSYDFTGKNISRTRISDIHPYNFARRSMGYEIGEIDEHYIYIDQGSRSWDYSDIKIYEEVHTMIMIHKNTGEKIPIIKIPSSSLYRNGQFFHRDGWAPIFEITDENLVVIFGGEPRIYFFDKIHPFDLIKYIDLSIPNYNYFQGEPQFNPDSFRKWFSSGQIHTITYFEDNFVVGYFPGYDSQDQIESMENKSPEEARAFGTRMREKYLDRVAIFDSTGGLLFDFAPVDYHPRSIIQRNGSLWAMQKENQDVELDYFGIFKLGLSEK</sequence>
<evidence type="ECO:0000313" key="1">
    <source>
        <dbReference type="EMBL" id="MCH7411720.1"/>
    </source>
</evidence>
<organism evidence="1 2">
    <name type="scientific">Belliella filtrata</name>
    <dbReference type="NCBI Taxonomy" id="2923435"/>
    <lineage>
        <taxon>Bacteria</taxon>
        <taxon>Pseudomonadati</taxon>
        <taxon>Bacteroidota</taxon>
        <taxon>Cytophagia</taxon>
        <taxon>Cytophagales</taxon>
        <taxon>Cyclobacteriaceae</taxon>
        <taxon>Belliella</taxon>
    </lineage>
</organism>
<evidence type="ECO:0000313" key="2">
    <source>
        <dbReference type="Proteomes" id="UP001165489"/>
    </source>
</evidence>
<name>A0ABS9V6E1_9BACT</name>
<reference evidence="1" key="1">
    <citation type="submission" date="2022-03" db="EMBL/GenBank/DDBJ databases">
        <title>De novo assembled genomes of Belliella spp. (Cyclobacteriaceae) strains.</title>
        <authorList>
            <person name="Szabo A."/>
            <person name="Korponai K."/>
            <person name="Felfoldi T."/>
        </authorList>
    </citation>
    <scope>NUCLEOTIDE SEQUENCE</scope>
    <source>
        <strain evidence="1">DSM 111904</strain>
    </source>
</reference>
<dbReference type="EMBL" id="JAKZGP010000105">
    <property type="protein sequence ID" value="MCH7411720.1"/>
    <property type="molecule type" value="Genomic_DNA"/>
</dbReference>
<dbReference type="RefSeq" id="WP_241350146.1">
    <property type="nucleotide sequence ID" value="NZ_JAKZGP010000105.1"/>
</dbReference>
<dbReference type="PROSITE" id="PS51257">
    <property type="entry name" value="PROKAR_LIPOPROTEIN"/>
    <property type="match status" value="1"/>
</dbReference>
<keyword evidence="2" id="KW-1185">Reference proteome</keyword>
<comment type="caution">
    <text evidence="1">The sequence shown here is derived from an EMBL/GenBank/DDBJ whole genome shotgun (WGS) entry which is preliminary data.</text>
</comment>
<gene>
    <name evidence="1" type="ORF">MM239_20200</name>
</gene>
<dbReference type="Proteomes" id="UP001165489">
    <property type="component" value="Unassembled WGS sequence"/>
</dbReference>
<protein>
    <recommendedName>
        <fullName evidence="3">TolB-like 6-blade propeller-like</fullName>
    </recommendedName>
</protein>